<accession>A0AAV2GY36</accession>
<dbReference type="GO" id="GO:0000176">
    <property type="term" value="C:nuclear exosome (RNase complex)"/>
    <property type="evidence" value="ECO:0007669"/>
    <property type="project" value="TreeGrafter"/>
</dbReference>
<keyword evidence="3" id="KW-0271">Exosome</keyword>
<dbReference type="GO" id="GO:0003723">
    <property type="term" value="F:RNA binding"/>
    <property type="evidence" value="ECO:0007669"/>
    <property type="project" value="InterPro"/>
</dbReference>
<proteinExistence type="predicted"/>
<dbReference type="Pfam" id="PF14382">
    <property type="entry name" value="ECR1_N"/>
    <property type="match status" value="1"/>
</dbReference>
<comment type="subcellular location">
    <subcellularLocation>
        <location evidence="1">Nucleus</location>
        <location evidence="1">Nucleolus</location>
    </subcellularLocation>
</comment>
<dbReference type="InterPro" id="IPR019495">
    <property type="entry name" value="EXOSC1_C"/>
</dbReference>
<keyword evidence="7" id="KW-1185">Reference proteome</keyword>
<keyword evidence="2" id="KW-0963">Cytoplasm</keyword>
<evidence type="ECO:0000313" key="6">
    <source>
        <dbReference type="EMBL" id="CAL1526268.1"/>
    </source>
</evidence>
<evidence type="ECO:0000259" key="4">
    <source>
        <dbReference type="Pfam" id="PF10447"/>
    </source>
</evidence>
<evidence type="ECO:0008006" key="8">
    <source>
        <dbReference type="Google" id="ProtNLM"/>
    </source>
</evidence>
<dbReference type="Pfam" id="PF10447">
    <property type="entry name" value="EXOSC1"/>
    <property type="match status" value="1"/>
</dbReference>
<evidence type="ECO:0000256" key="3">
    <source>
        <dbReference type="ARBA" id="ARBA00022835"/>
    </source>
</evidence>
<evidence type="ECO:0000259" key="5">
    <source>
        <dbReference type="Pfam" id="PF14382"/>
    </source>
</evidence>
<dbReference type="SUPFAM" id="SSF50249">
    <property type="entry name" value="Nucleic acid-binding proteins"/>
    <property type="match status" value="1"/>
</dbReference>
<dbReference type="PANTHER" id="PTHR12686">
    <property type="entry name" value="3'-5' EXORIBONUCLEASE CSL4-RELATED"/>
    <property type="match status" value="1"/>
</dbReference>
<evidence type="ECO:0000256" key="2">
    <source>
        <dbReference type="ARBA" id="ARBA00022490"/>
    </source>
</evidence>
<dbReference type="SUPFAM" id="SSF110324">
    <property type="entry name" value="Ribosomal L27 protein-like"/>
    <property type="match status" value="1"/>
</dbReference>
<dbReference type="InterPro" id="IPR012340">
    <property type="entry name" value="NA-bd_OB-fold"/>
</dbReference>
<dbReference type="AlphaFoldDB" id="A0AAV2GY36"/>
<sequence>MATSRICVPGQRLNRADDKHIGGKGTYSRNGFIYSSVLGYWEERPTNDNTEILISVHTGETQTVIPSIDDIVTARVTNVNPRFCKCEILSVGTTPLCDVYRGLVRKEDVRATEKDRVEMYRCFRPGDIIIARVLSLGDAQSYILGTAENELGVAIGMSEAGVSMVPVSWCKMQCPKTLNEEFRKVAKVRPEYIQTVHQG</sequence>
<reference evidence="6 7" key="1">
    <citation type="submission" date="2024-04" db="EMBL/GenBank/DDBJ databases">
        <authorList>
            <consortium name="Genoscope - CEA"/>
            <person name="William W."/>
        </authorList>
    </citation>
    <scope>NUCLEOTIDE SEQUENCE [LARGE SCALE GENOMIC DNA]</scope>
</reference>
<organism evidence="6 7">
    <name type="scientific">Lymnaea stagnalis</name>
    <name type="common">Great pond snail</name>
    <name type="synonym">Helix stagnalis</name>
    <dbReference type="NCBI Taxonomy" id="6523"/>
    <lineage>
        <taxon>Eukaryota</taxon>
        <taxon>Metazoa</taxon>
        <taxon>Spiralia</taxon>
        <taxon>Lophotrochozoa</taxon>
        <taxon>Mollusca</taxon>
        <taxon>Gastropoda</taxon>
        <taxon>Heterobranchia</taxon>
        <taxon>Euthyneura</taxon>
        <taxon>Panpulmonata</taxon>
        <taxon>Hygrophila</taxon>
        <taxon>Lymnaeoidea</taxon>
        <taxon>Lymnaeidae</taxon>
        <taxon>Lymnaea</taxon>
    </lineage>
</organism>
<dbReference type="Gene3D" id="2.40.50.100">
    <property type="match status" value="1"/>
</dbReference>
<protein>
    <recommendedName>
        <fullName evidence="8">Exosome complex component CSL4</fullName>
    </recommendedName>
</protein>
<dbReference type="CDD" id="cd05791">
    <property type="entry name" value="S1_CSL4"/>
    <property type="match status" value="1"/>
</dbReference>
<evidence type="ECO:0000313" key="7">
    <source>
        <dbReference type="Proteomes" id="UP001497497"/>
    </source>
</evidence>
<dbReference type="GO" id="GO:0005737">
    <property type="term" value="C:cytoplasm"/>
    <property type="evidence" value="ECO:0007669"/>
    <property type="project" value="TreeGrafter"/>
</dbReference>
<dbReference type="FunFam" id="2.40.50.140:FF:000198">
    <property type="entry name" value="Exosome complex component CSL4"/>
    <property type="match status" value="1"/>
</dbReference>
<comment type="caution">
    <text evidence="6">The sequence shown here is derived from an EMBL/GenBank/DDBJ whole genome shotgun (WGS) entry which is preliminary data.</text>
</comment>
<dbReference type="PANTHER" id="PTHR12686:SF8">
    <property type="entry name" value="EXOSOME COMPLEX COMPONENT CSL4"/>
    <property type="match status" value="1"/>
</dbReference>
<dbReference type="InterPro" id="IPR025721">
    <property type="entry name" value="Exosome_cplx_N_dom"/>
</dbReference>
<dbReference type="EMBL" id="CAXITT010000003">
    <property type="protein sequence ID" value="CAL1526268.1"/>
    <property type="molecule type" value="Genomic_DNA"/>
</dbReference>
<evidence type="ECO:0000256" key="1">
    <source>
        <dbReference type="ARBA" id="ARBA00004604"/>
    </source>
</evidence>
<dbReference type="Gene3D" id="2.40.50.140">
    <property type="entry name" value="Nucleic acid-binding proteins"/>
    <property type="match status" value="1"/>
</dbReference>
<dbReference type="InterPro" id="IPR039771">
    <property type="entry name" value="Csl4"/>
</dbReference>
<feature type="domain" description="Exosome complex component N-terminal" evidence="5">
    <location>
        <begin position="6"/>
        <end position="41"/>
    </location>
</feature>
<name>A0AAV2GY36_LYMST</name>
<gene>
    <name evidence="6" type="ORF">GSLYS_00000445001</name>
</gene>
<dbReference type="Proteomes" id="UP001497497">
    <property type="component" value="Unassembled WGS sequence"/>
</dbReference>
<feature type="domain" description="Exosome complex component CSL4 C-terminal" evidence="4">
    <location>
        <begin position="100"/>
        <end position="136"/>
    </location>
</feature>
<dbReference type="GO" id="GO:0005730">
    <property type="term" value="C:nucleolus"/>
    <property type="evidence" value="ECO:0007669"/>
    <property type="project" value="UniProtKB-SubCell"/>
</dbReference>
<dbReference type="GO" id="GO:0006396">
    <property type="term" value="P:RNA processing"/>
    <property type="evidence" value="ECO:0007669"/>
    <property type="project" value="InterPro"/>
</dbReference>